<keyword evidence="6 8" id="KW-1133">Transmembrane helix</keyword>
<keyword evidence="11" id="KW-1185">Reference proteome</keyword>
<name>A0A5P1FNN5_ASPOF</name>
<evidence type="ECO:0000256" key="1">
    <source>
        <dbReference type="ARBA" id="ARBA00004651"/>
    </source>
</evidence>
<evidence type="ECO:0000256" key="3">
    <source>
        <dbReference type="ARBA" id="ARBA00011489"/>
    </source>
</evidence>
<dbReference type="InterPro" id="IPR006702">
    <property type="entry name" value="CASP_dom"/>
</dbReference>
<dbReference type="GO" id="GO:0005886">
    <property type="term" value="C:plasma membrane"/>
    <property type="evidence" value="ECO:0007669"/>
    <property type="project" value="UniProtKB-SubCell"/>
</dbReference>
<keyword evidence="7 8" id="KW-0472">Membrane</keyword>
<comment type="similarity">
    <text evidence="2 8">Belongs to the Casparian strip membrane proteins (CASP) family.</text>
</comment>
<organism evidence="10 11">
    <name type="scientific">Asparagus officinalis</name>
    <name type="common">Garden asparagus</name>
    <dbReference type="NCBI Taxonomy" id="4686"/>
    <lineage>
        <taxon>Eukaryota</taxon>
        <taxon>Viridiplantae</taxon>
        <taxon>Streptophyta</taxon>
        <taxon>Embryophyta</taxon>
        <taxon>Tracheophyta</taxon>
        <taxon>Spermatophyta</taxon>
        <taxon>Magnoliopsida</taxon>
        <taxon>Liliopsida</taxon>
        <taxon>Asparagales</taxon>
        <taxon>Asparagaceae</taxon>
        <taxon>Asparagoideae</taxon>
        <taxon>Asparagus</taxon>
    </lineage>
</organism>
<evidence type="ECO:0000256" key="2">
    <source>
        <dbReference type="ARBA" id="ARBA00007651"/>
    </source>
</evidence>
<keyword evidence="5 8" id="KW-0812">Transmembrane</keyword>
<feature type="transmembrane region" description="Helical" evidence="8">
    <location>
        <begin position="26"/>
        <end position="46"/>
    </location>
</feature>
<dbReference type="PANTHER" id="PTHR32021:SF1">
    <property type="entry name" value="CASP-LIKE PROTEIN 5A1"/>
    <property type="match status" value="1"/>
</dbReference>
<evidence type="ECO:0000256" key="5">
    <source>
        <dbReference type="ARBA" id="ARBA00022692"/>
    </source>
</evidence>
<proteinExistence type="inferred from homology"/>
<evidence type="ECO:0000256" key="7">
    <source>
        <dbReference type="ARBA" id="ARBA00023136"/>
    </source>
</evidence>
<dbReference type="Pfam" id="PF04535">
    <property type="entry name" value="CASP_dom"/>
    <property type="match status" value="1"/>
</dbReference>
<sequence>MTEAAEAPARVRMKDSQGMPGTHLGLALRLFQFLFAVAALCAMAATNDFTSVTAFCVSVLSVAGIADIFGILLDAMVHIDIVGVL</sequence>
<evidence type="ECO:0000259" key="9">
    <source>
        <dbReference type="Pfam" id="PF04535"/>
    </source>
</evidence>
<reference evidence="11" key="1">
    <citation type="journal article" date="2017" name="Nat. Commun.">
        <title>The asparagus genome sheds light on the origin and evolution of a young Y chromosome.</title>
        <authorList>
            <person name="Harkess A."/>
            <person name="Zhou J."/>
            <person name="Xu C."/>
            <person name="Bowers J.E."/>
            <person name="Van der Hulst R."/>
            <person name="Ayyampalayam S."/>
            <person name="Mercati F."/>
            <person name="Riccardi P."/>
            <person name="McKain M.R."/>
            <person name="Kakrana A."/>
            <person name="Tang H."/>
            <person name="Ray J."/>
            <person name="Groenendijk J."/>
            <person name="Arikit S."/>
            <person name="Mathioni S.M."/>
            <person name="Nakano M."/>
            <person name="Shan H."/>
            <person name="Telgmann-Rauber A."/>
            <person name="Kanno A."/>
            <person name="Yue Z."/>
            <person name="Chen H."/>
            <person name="Li W."/>
            <person name="Chen Y."/>
            <person name="Xu X."/>
            <person name="Zhang Y."/>
            <person name="Luo S."/>
            <person name="Chen H."/>
            <person name="Gao J."/>
            <person name="Mao Z."/>
            <person name="Pires J.C."/>
            <person name="Luo M."/>
            <person name="Kudrna D."/>
            <person name="Wing R.A."/>
            <person name="Meyers B.C."/>
            <person name="Yi K."/>
            <person name="Kong H."/>
            <person name="Lavrijsen P."/>
            <person name="Sunseri F."/>
            <person name="Falavigna A."/>
            <person name="Ye Y."/>
            <person name="Leebens-Mack J.H."/>
            <person name="Chen G."/>
        </authorList>
    </citation>
    <scope>NUCLEOTIDE SEQUENCE [LARGE SCALE GENOMIC DNA]</scope>
    <source>
        <strain evidence="11">cv. DH0086</strain>
    </source>
</reference>
<dbReference type="AlphaFoldDB" id="A0A5P1FNN5"/>
<comment type="subcellular location">
    <subcellularLocation>
        <location evidence="1 8">Cell membrane</location>
        <topology evidence="1 8">Multi-pass membrane protein</topology>
    </subcellularLocation>
</comment>
<dbReference type="PANTHER" id="PTHR32021">
    <property type="entry name" value="CASP-LIKE PROTEIN 5B3"/>
    <property type="match status" value="1"/>
</dbReference>
<dbReference type="Gramene" id="ONK79644">
    <property type="protein sequence ID" value="ONK79644"/>
    <property type="gene ID" value="A4U43_C01F8470"/>
</dbReference>
<keyword evidence="4 8" id="KW-1003">Cell membrane</keyword>
<comment type="caution">
    <text evidence="8">Lacks conserved residue(s) required for the propagation of feature annotation.</text>
</comment>
<evidence type="ECO:0000256" key="4">
    <source>
        <dbReference type="ARBA" id="ARBA00022475"/>
    </source>
</evidence>
<evidence type="ECO:0000256" key="8">
    <source>
        <dbReference type="RuleBase" id="RU361233"/>
    </source>
</evidence>
<feature type="domain" description="Casparian strip membrane protein" evidence="9">
    <location>
        <begin position="19"/>
        <end position="62"/>
    </location>
</feature>
<dbReference type="Proteomes" id="UP000243459">
    <property type="component" value="Chromosome 1"/>
</dbReference>
<comment type="subunit">
    <text evidence="3 8">Homodimer and heterodimers.</text>
</comment>
<evidence type="ECO:0000313" key="11">
    <source>
        <dbReference type="Proteomes" id="UP000243459"/>
    </source>
</evidence>
<gene>
    <name evidence="10" type="ORF">A4U43_C01F8470</name>
</gene>
<protein>
    <recommendedName>
        <fullName evidence="8">CASP-like protein</fullName>
    </recommendedName>
</protein>
<feature type="transmembrane region" description="Helical" evidence="8">
    <location>
        <begin position="52"/>
        <end position="73"/>
    </location>
</feature>
<dbReference type="InterPro" id="IPR045009">
    <property type="entry name" value="CASPL-5"/>
</dbReference>
<dbReference type="EMBL" id="CM007381">
    <property type="protein sequence ID" value="ONK79644.1"/>
    <property type="molecule type" value="Genomic_DNA"/>
</dbReference>
<evidence type="ECO:0000256" key="6">
    <source>
        <dbReference type="ARBA" id="ARBA00022989"/>
    </source>
</evidence>
<evidence type="ECO:0000313" key="10">
    <source>
        <dbReference type="EMBL" id="ONK79644.1"/>
    </source>
</evidence>
<accession>A0A5P1FNN5</accession>